<dbReference type="EMBL" id="ML143395">
    <property type="protein sequence ID" value="TBU32336.1"/>
    <property type="molecule type" value="Genomic_DNA"/>
</dbReference>
<accession>A0A4Q9N0Z6</accession>
<name>A0A4Q9N0Z6_9APHY</name>
<evidence type="ECO:0008006" key="2">
    <source>
        <dbReference type="Google" id="ProtNLM"/>
    </source>
</evidence>
<gene>
    <name evidence="1" type="ORF">BD311DRAFT_750823</name>
</gene>
<evidence type="ECO:0000313" key="1">
    <source>
        <dbReference type="EMBL" id="TBU32336.1"/>
    </source>
</evidence>
<dbReference type="AlphaFoldDB" id="A0A4Q9N0Z6"/>
<dbReference type="Proteomes" id="UP000292957">
    <property type="component" value="Unassembled WGS sequence"/>
</dbReference>
<dbReference type="OrthoDB" id="2586076at2759"/>
<sequence length="424" mass="47095">MDVELPPSYALTSPASPAPLYSERPSVSERVLQTERHPTGLAPAVQEQKHIYKTDHLEVRLHPPHWGLALPAYGLGGTIDGVINFCKSCSHVVELSVSLQGAINTSASQHATVAVPGVSRVVILKKKQVVFTAPAKQSATLKGEFPFAIQFPTYLDGQHDPLPPSYTVYQPGISTEIHYSFRVDISRKGMRRHEKLVVPLLYLPKSRPETPPVDELPWAHTDAVLNSERMSNVTLKPTWLPRQDPNAHRREDLPRISLTMAATKCFASGDTIAILLKIESPRSPALARLLSHNAHLSLVKRQKTWISLGAQISIREQCLSRADLYLADESQEGIAYLRLEVQAGESGRETSWRVKDAVAVEHAIRLIILPPEHLKDFPVYRHEIPITLTTDQYGTLQSESLILGGIPFPALGLNDVHRYLRADI</sequence>
<proteinExistence type="predicted"/>
<protein>
    <recommendedName>
        <fullName evidence="2">Arrestin-like N-terminal domain-containing protein</fullName>
    </recommendedName>
</protein>
<organism evidence="1">
    <name type="scientific">Dichomitus squalens</name>
    <dbReference type="NCBI Taxonomy" id="114155"/>
    <lineage>
        <taxon>Eukaryota</taxon>
        <taxon>Fungi</taxon>
        <taxon>Dikarya</taxon>
        <taxon>Basidiomycota</taxon>
        <taxon>Agaricomycotina</taxon>
        <taxon>Agaricomycetes</taxon>
        <taxon>Polyporales</taxon>
        <taxon>Polyporaceae</taxon>
        <taxon>Dichomitus</taxon>
    </lineage>
</organism>
<reference evidence="1" key="1">
    <citation type="submission" date="2019-01" db="EMBL/GenBank/DDBJ databases">
        <title>Draft genome sequences of three monokaryotic isolates of the white-rot basidiomycete fungus Dichomitus squalens.</title>
        <authorList>
            <consortium name="DOE Joint Genome Institute"/>
            <person name="Lopez S.C."/>
            <person name="Andreopoulos B."/>
            <person name="Pangilinan J."/>
            <person name="Lipzen A."/>
            <person name="Riley R."/>
            <person name="Ahrendt S."/>
            <person name="Ng V."/>
            <person name="Barry K."/>
            <person name="Daum C."/>
            <person name="Grigoriev I.V."/>
            <person name="Hilden K.S."/>
            <person name="Makela M.R."/>
            <person name="de Vries R.P."/>
        </authorList>
    </citation>
    <scope>NUCLEOTIDE SEQUENCE [LARGE SCALE GENOMIC DNA]</scope>
    <source>
        <strain evidence="1">OM18370.1</strain>
    </source>
</reference>